<dbReference type="GO" id="GO:0016829">
    <property type="term" value="F:lyase activity"/>
    <property type="evidence" value="ECO:0007669"/>
    <property type="project" value="UniProtKB-KW"/>
</dbReference>
<dbReference type="Proteomes" id="UP000053372">
    <property type="component" value="Unassembled WGS sequence"/>
</dbReference>
<organism evidence="1 2">
    <name type="scientific">Mastigocoleus testarum BC008</name>
    <dbReference type="NCBI Taxonomy" id="371196"/>
    <lineage>
        <taxon>Bacteria</taxon>
        <taxon>Bacillati</taxon>
        <taxon>Cyanobacteriota</taxon>
        <taxon>Cyanophyceae</taxon>
        <taxon>Nostocales</taxon>
        <taxon>Hapalosiphonaceae</taxon>
        <taxon>Mastigocoleus</taxon>
    </lineage>
</organism>
<dbReference type="RefSeq" id="WP_027845032.1">
    <property type="nucleotide sequence ID" value="NZ_LMTZ01000087.1"/>
</dbReference>
<accession>A0A0V7ZSR5</accession>
<sequence>MKDIPRSQWVRALTAHPETMVIELANCLTKGWEINHEALPENGLSLLQMQDGVFEESYYLGEIPLSTAWVKLSANGESWQGAASVMNDTPDLAVALAICDAILANQLLGWEQVLQAVQQGILKKQKEEALRGAMLAKTRINLSLLTPEVDD</sequence>
<keyword evidence="2" id="KW-1185">Reference proteome</keyword>
<keyword evidence="1" id="KW-0456">Lyase</keyword>
<dbReference type="EMBL" id="LMTZ01000087">
    <property type="protein sequence ID" value="KST67499.1"/>
    <property type="molecule type" value="Genomic_DNA"/>
</dbReference>
<dbReference type="GO" id="GO:0019634">
    <property type="term" value="P:organic phosphonate metabolic process"/>
    <property type="evidence" value="ECO:0007669"/>
    <property type="project" value="InterPro"/>
</dbReference>
<name>A0A0V7ZSR5_9CYAN</name>
<evidence type="ECO:0000313" key="2">
    <source>
        <dbReference type="Proteomes" id="UP000053372"/>
    </source>
</evidence>
<dbReference type="AlphaFoldDB" id="A0A0V7ZSR5"/>
<dbReference type="Pfam" id="PF06754">
    <property type="entry name" value="PhnG"/>
    <property type="match status" value="1"/>
</dbReference>
<dbReference type="NCBIfam" id="TIGR03293">
    <property type="entry name" value="PhnG_redo"/>
    <property type="match status" value="1"/>
</dbReference>
<evidence type="ECO:0000313" key="1">
    <source>
        <dbReference type="EMBL" id="KST67499.1"/>
    </source>
</evidence>
<protein>
    <submittedName>
        <fullName evidence="1">Phosphonate C-P lyase system protein PhnG</fullName>
    </submittedName>
</protein>
<dbReference type="InterPro" id="IPR009609">
    <property type="entry name" value="Phosphonate_metab_PhnG"/>
</dbReference>
<gene>
    <name evidence="1" type="ORF">BC008_30355</name>
</gene>
<dbReference type="OrthoDB" id="5615100at2"/>
<comment type="caution">
    <text evidence="1">The sequence shown here is derived from an EMBL/GenBank/DDBJ whole genome shotgun (WGS) entry which is preliminary data.</text>
</comment>
<proteinExistence type="predicted"/>
<reference evidence="1 2" key="1">
    <citation type="journal article" date="2015" name="Genome Announc.">
        <title>Draft Genome of the Euendolithic (true boring) Cyanobacterium Mastigocoleus testarum strain BC008.</title>
        <authorList>
            <person name="Guida B.S."/>
            <person name="Garcia-Pichel F."/>
        </authorList>
    </citation>
    <scope>NUCLEOTIDE SEQUENCE [LARGE SCALE GENOMIC DNA]</scope>
    <source>
        <strain evidence="1 2">BC008</strain>
    </source>
</reference>
<dbReference type="GO" id="GO:0015716">
    <property type="term" value="P:organic phosphonate transport"/>
    <property type="evidence" value="ECO:0007669"/>
    <property type="project" value="InterPro"/>
</dbReference>